<organism evidence="1 2">
    <name type="scientific">Pseudomonas syringae pv. actinidiae</name>
    <dbReference type="NCBI Taxonomy" id="103796"/>
    <lineage>
        <taxon>Bacteria</taxon>
        <taxon>Pseudomonadati</taxon>
        <taxon>Pseudomonadota</taxon>
        <taxon>Gammaproteobacteria</taxon>
        <taxon>Pseudomonadales</taxon>
        <taxon>Pseudomonadaceae</taxon>
        <taxon>Pseudomonas</taxon>
        <taxon>Pseudomonas syringae</taxon>
    </lineage>
</organism>
<evidence type="ECO:0000313" key="2">
    <source>
        <dbReference type="Proteomes" id="UP000248291"/>
    </source>
</evidence>
<evidence type="ECO:0000313" key="1">
    <source>
        <dbReference type="EMBL" id="GBH17231.1"/>
    </source>
</evidence>
<comment type="caution">
    <text evidence="1">The sequence shown here is derived from an EMBL/GenBank/DDBJ whole genome shotgun (WGS) entry which is preliminary data.</text>
</comment>
<sequence>MASTCNHCVFRQGLNASASPCMGISIIPIHGNPPKKGIRATNPT</sequence>
<proteinExistence type="predicted"/>
<name>A0AAN4Q4V6_PSESF</name>
<gene>
    <name evidence="1" type="ORF">KPSA3_03195</name>
</gene>
<dbReference type="EMBL" id="BGKA01000100">
    <property type="protein sequence ID" value="GBH17231.1"/>
    <property type="molecule type" value="Genomic_DNA"/>
</dbReference>
<dbReference type="AlphaFoldDB" id="A0AAN4Q4V6"/>
<protein>
    <submittedName>
        <fullName evidence="1">Uncharacterized protein</fullName>
    </submittedName>
</protein>
<dbReference type="Proteomes" id="UP000248291">
    <property type="component" value="Unassembled WGS sequence"/>
</dbReference>
<reference evidence="1 2" key="1">
    <citation type="submission" date="2018-04" db="EMBL/GenBank/DDBJ databases">
        <title>Draft genome sequence of Pseudomonas syringae pv. actinidiae biovar 3 strains isolated from kiwifruit in Kagawa prefecture.</title>
        <authorList>
            <person name="Tabuchi M."/>
            <person name="Saito M."/>
            <person name="Fujiwara S."/>
            <person name="Sasa N."/>
            <person name="Akimitsu K."/>
            <person name="Gomi K."/>
            <person name="Konishi-Sugita S."/>
            <person name="Hamano K."/>
            <person name="Kataoka I."/>
        </authorList>
    </citation>
    <scope>NUCLEOTIDE SEQUENCE [LARGE SCALE GENOMIC DNA]</scope>
    <source>
        <strain evidence="1 2">MAFF212211</strain>
    </source>
</reference>
<accession>A0AAN4Q4V6</accession>